<dbReference type="Pfam" id="PF00083">
    <property type="entry name" value="Sugar_tr"/>
    <property type="match status" value="1"/>
</dbReference>
<evidence type="ECO:0000256" key="6">
    <source>
        <dbReference type="ARBA" id="ARBA00023136"/>
    </source>
</evidence>
<dbReference type="Gene3D" id="1.20.1250.20">
    <property type="entry name" value="MFS general substrate transporter like domains"/>
    <property type="match status" value="1"/>
</dbReference>
<dbReference type="InterPro" id="IPR036259">
    <property type="entry name" value="MFS_trans_sf"/>
</dbReference>
<keyword evidence="5 7" id="KW-1133">Transmembrane helix</keyword>
<dbReference type="GeneID" id="105265003"/>
<keyword evidence="6 7" id="KW-0472">Membrane</keyword>
<feature type="transmembrane region" description="Helical" evidence="7">
    <location>
        <begin position="112"/>
        <end position="131"/>
    </location>
</feature>
<feature type="transmembrane region" description="Helical" evidence="7">
    <location>
        <begin position="475"/>
        <end position="498"/>
    </location>
</feature>
<dbReference type="KEGG" id="fas:105265003"/>
<feature type="transmembrane region" description="Helical" evidence="7">
    <location>
        <begin position="421"/>
        <end position="439"/>
    </location>
</feature>
<feature type="transmembrane region" description="Helical" evidence="7">
    <location>
        <begin position="451"/>
        <end position="469"/>
    </location>
</feature>
<feature type="transmembrane region" description="Helical" evidence="7">
    <location>
        <begin position="332"/>
        <end position="353"/>
    </location>
</feature>
<organism evidence="9 10">
    <name type="scientific">Fopius arisanus</name>
    <dbReference type="NCBI Taxonomy" id="64838"/>
    <lineage>
        <taxon>Eukaryota</taxon>
        <taxon>Metazoa</taxon>
        <taxon>Ecdysozoa</taxon>
        <taxon>Arthropoda</taxon>
        <taxon>Hexapoda</taxon>
        <taxon>Insecta</taxon>
        <taxon>Pterygota</taxon>
        <taxon>Neoptera</taxon>
        <taxon>Endopterygota</taxon>
        <taxon>Hymenoptera</taxon>
        <taxon>Apocrita</taxon>
        <taxon>Ichneumonoidea</taxon>
        <taxon>Braconidae</taxon>
        <taxon>Opiinae</taxon>
        <taxon>Fopius</taxon>
    </lineage>
</organism>
<comment type="subcellular location">
    <subcellularLocation>
        <location evidence="1">Membrane</location>
        <topology evidence="1">Multi-pass membrane protein</topology>
    </subcellularLocation>
</comment>
<dbReference type="GO" id="GO:0016020">
    <property type="term" value="C:membrane"/>
    <property type="evidence" value="ECO:0007669"/>
    <property type="project" value="UniProtKB-SubCell"/>
</dbReference>
<feature type="transmembrane region" description="Helical" evidence="7">
    <location>
        <begin position="538"/>
        <end position="557"/>
    </location>
</feature>
<dbReference type="Pfam" id="PF07690">
    <property type="entry name" value="MFS_1"/>
    <property type="match status" value="1"/>
</dbReference>
<dbReference type="InterPro" id="IPR011701">
    <property type="entry name" value="MFS"/>
</dbReference>
<evidence type="ECO:0000313" key="9">
    <source>
        <dbReference type="Proteomes" id="UP000694866"/>
    </source>
</evidence>
<feature type="transmembrane region" description="Helical" evidence="7">
    <location>
        <begin position="70"/>
        <end position="88"/>
    </location>
</feature>
<dbReference type="AlphaFoldDB" id="A0A9R1T0C1"/>
<evidence type="ECO:0000256" key="3">
    <source>
        <dbReference type="ARBA" id="ARBA00022448"/>
    </source>
</evidence>
<comment type="similarity">
    <text evidence="2">Belongs to the major facilitator superfamily.</text>
</comment>
<sequence length="571" mass="63651">MQYAKWWSNGREDQCSREFHDFSLSPTTKLCSIDMSPRQEISLYNEVIKNEQEGPVDFERAISLTGYGKFNYLLLLAILPAGWASIYGSTSMSYVLPSAECDLSLTMFDKGLLNSMPFAGMIVTAFFWGFLTDTYGRKKVLTYGYLTTSIFSFASCMSHASWLLILFKFINGILISGPYAALMSYLAEVHGEQQRSRIYMWLGVFFSLGHISIPCLAWIIIPQDFRIPIFNGSMDFTSWRMFLALCALPEFIAFIVLTWFPESPRFLLSKGRDDEALEVFRYIYALNTGKNGDTYAVKCVTDESYVKTQETTLLNKFQGGWLQMKPLFTSPYSYRLILIGMIQFGATIGSNTLRLWMPQLFAMIETYEASHPVGSDEEFPSICVMLEQTNTTVDTINKHNFINNTIEMEKICAPVVLNSTVYLNSIVIAVTGVIGYALAGSLINCAGKKKLMMFCFLSAGLCCGILYWAENSGGILGISSVFVALSSIGGAAVTNVIVDNFPTPLRAMAISMMMMMGRIGAVIGNLLFPLLFKLSCLGPFFMIGMACLVCAILVFFIPAKKSDFKESIESA</sequence>
<dbReference type="PROSITE" id="PS50850">
    <property type="entry name" value="MFS"/>
    <property type="match status" value="1"/>
</dbReference>
<feature type="transmembrane region" description="Helical" evidence="7">
    <location>
        <begin position="199"/>
        <end position="221"/>
    </location>
</feature>
<feature type="transmembrane region" description="Helical" evidence="7">
    <location>
        <begin position="241"/>
        <end position="260"/>
    </location>
</feature>
<keyword evidence="3" id="KW-0813">Transport</keyword>
<evidence type="ECO:0000256" key="7">
    <source>
        <dbReference type="SAM" id="Phobius"/>
    </source>
</evidence>
<protein>
    <submittedName>
        <fullName evidence="10">Synaptic vesicle glycoprotein 2B isoform X1</fullName>
    </submittedName>
</protein>
<evidence type="ECO:0000256" key="1">
    <source>
        <dbReference type="ARBA" id="ARBA00004141"/>
    </source>
</evidence>
<accession>A0A9R1T0C1</accession>
<dbReference type="RefSeq" id="XP_011300572.1">
    <property type="nucleotide sequence ID" value="XM_011302270.1"/>
</dbReference>
<dbReference type="PANTHER" id="PTHR23511">
    <property type="entry name" value="SYNAPTIC VESICLE GLYCOPROTEIN 2"/>
    <property type="match status" value="1"/>
</dbReference>
<feature type="transmembrane region" description="Helical" evidence="7">
    <location>
        <begin position="510"/>
        <end position="532"/>
    </location>
</feature>
<name>A0A9R1T0C1_9HYME</name>
<evidence type="ECO:0000313" key="10">
    <source>
        <dbReference type="RefSeq" id="XP_011300572.1"/>
    </source>
</evidence>
<evidence type="ECO:0000256" key="5">
    <source>
        <dbReference type="ARBA" id="ARBA00022989"/>
    </source>
</evidence>
<proteinExistence type="inferred from homology"/>
<dbReference type="SUPFAM" id="SSF103473">
    <property type="entry name" value="MFS general substrate transporter"/>
    <property type="match status" value="1"/>
</dbReference>
<evidence type="ECO:0000256" key="4">
    <source>
        <dbReference type="ARBA" id="ARBA00022692"/>
    </source>
</evidence>
<evidence type="ECO:0000259" key="8">
    <source>
        <dbReference type="PROSITE" id="PS50850"/>
    </source>
</evidence>
<dbReference type="OrthoDB" id="3936150at2759"/>
<dbReference type="InterPro" id="IPR020846">
    <property type="entry name" value="MFS_dom"/>
</dbReference>
<feature type="transmembrane region" description="Helical" evidence="7">
    <location>
        <begin position="169"/>
        <end position="187"/>
    </location>
</feature>
<dbReference type="Proteomes" id="UP000694866">
    <property type="component" value="Unplaced"/>
</dbReference>
<dbReference type="InterPro" id="IPR005828">
    <property type="entry name" value="MFS_sugar_transport-like"/>
</dbReference>
<feature type="domain" description="Major facilitator superfamily (MFS) profile" evidence="8">
    <location>
        <begin position="74"/>
        <end position="562"/>
    </location>
</feature>
<keyword evidence="4 7" id="KW-0812">Transmembrane</keyword>
<evidence type="ECO:0000256" key="2">
    <source>
        <dbReference type="ARBA" id="ARBA00008335"/>
    </source>
</evidence>
<reference evidence="10" key="1">
    <citation type="submission" date="2025-08" db="UniProtKB">
        <authorList>
            <consortium name="RefSeq"/>
        </authorList>
    </citation>
    <scope>IDENTIFICATION</scope>
    <source>
        <strain evidence="10">USDA-PBARC FA_bdor</strain>
        <tissue evidence="10">Whole organism</tissue>
    </source>
</reference>
<gene>
    <name evidence="10" type="primary">LOC105265003</name>
</gene>
<dbReference type="PANTHER" id="PTHR23511:SF36">
    <property type="entry name" value="EG:BACR7A4.13 PROTEIN-RELATED"/>
    <property type="match status" value="1"/>
</dbReference>
<keyword evidence="9" id="KW-1185">Reference proteome</keyword>
<dbReference type="GO" id="GO:0022857">
    <property type="term" value="F:transmembrane transporter activity"/>
    <property type="evidence" value="ECO:0007669"/>
    <property type="project" value="InterPro"/>
</dbReference>